<keyword evidence="3" id="KW-1185">Reference proteome</keyword>
<gene>
    <name evidence="2" type="ORF">BDK51DRAFT_39309</name>
</gene>
<feature type="signal peptide" evidence="1">
    <location>
        <begin position="1"/>
        <end position="23"/>
    </location>
</feature>
<dbReference type="Proteomes" id="UP000269721">
    <property type="component" value="Unassembled WGS sequence"/>
</dbReference>
<dbReference type="OrthoDB" id="10688421at2759"/>
<protein>
    <submittedName>
        <fullName evidence="2">Uncharacterized protein</fullName>
    </submittedName>
</protein>
<evidence type="ECO:0000313" key="3">
    <source>
        <dbReference type="Proteomes" id="UP000269721"/>
    </source>
</evidence>
<evidence type="ECO:0000313" key="2">
    <source>
        <dbReference type="EMBL" id="RKO83852.1"/>
    </source>
</evidence>
<keyword evidence="1" id="KW-0732">Signal</keyword>
<dbReference type="AlphaFoldDB" id="A0A4P9VX87"/>
<name>A0A4P9VX87_9FUNG</name>
<accession>A0A4P9VX87</accession>
<sequence length="168" mass="18081">MILRSHQLRLPLVACLAASLADARQLAWNIQPLQASSHNLGVGPLVPATALVPYSTYHMKISLVFKDDGTQCTYCAQEFSNLGGLPVVTAGMNSAARPEETFASDWAGNSTPVQTAWYLPLTTRAPEIVSLQVTTNGVVTPMILKGRLDAASFSFSVSWFAGVLVRLF</sequence>
<proteinExistence type="predicted"/>
<organism evidence="2 3">
    <name type="scientific">Blyttiomyces helicus</name>
    <dbReference type="NCBI Taxonomy" id="388810"/>
    <lineage>
        <taxon>Eukaryota</taxon>
        <taxon>Fungi</taxon>
        <taxon>Fungi incertae sedis</taxon>
        <taxon>Chytridiomycota</taxon>
        <taxon>Chytridiomycota incertae sedis</taxon>
        <taxon>Chytridiomycetes</taxon>
        <taxon>Chytridiomycetes incertae sedis</taxon>
        <taxon>Blyttiomyces</taxon>
    </lineage>
</organism>
<evidence type="ECO:0000256" key="1">
    <source>
        <dbReference type="SAM" id="SignalP"/>
    </source>
</evidence>
<dbReference type="EMBL" id="ML000767">
    <property type="protein sequence ID" value="RKO83852.1"/>
    <property type="molecule type" value="Genomic_DNA"/>
</dbReference>
<feature type="chain" id="PRO_5020712828" evidence="1">
    <location>
        <begin position="24"/>
        <end position="168"/>
    </location>
</feature>
<reference evidence="3" key="1">
    <citation type="journal article" date="2018" name="Nat. Microbiol.">
        <title>Leveraging single-cell genomics to expand the fungal tree of life.</title>
        <authorList>
            <person name="Ahrendt S.R."/>
            <person name="Quandt C.A."/>
            <person name="Ciobanu D."/>
            <person name="Clum A."/>
            <person name="Salamov A."/>
            <person name="Andreopoulos B."/>
            <person name="Cheng J.F."/>
            <person name="Woyke T."/>
            <person name="Pelin A."/>
            <person name="Henrissat B."/>
            <person name="Reynolds N.K."/>
            <person name="Benny G.L."/>
            <person name="Smith M.E."/>
            <person name="James T.Y."/>
            <person name="Grigoriev I.V."/>
        </authorList>
    </citation>
    <scope>NUCLEOTIDE SEQUENCE [LARGE SCALE GENOMIC DNA]</scope>
</reference>